<gene>
    <name evidence="2" type="ORF">QR685DRAFT_284255</name>
</gene>
<feature type="region of interest" description="Disordered" evidence="1">
    <location>
        <begin position="140"/>
        <end position="168"/>
    </location>
</feature>
<name>A0ABR3D9I5_NEUIN</name>
<proteinExistence type="predicted"/>
<comment type="caution">
    <text evidence="2">The sequence shown here is derived from an EMBL/GenBank/DDBJ whole genome shotgun (WGS) entry which is preliminary data.</text>
</comment>
<reference evidence="2 3" key="1">
    <citation type="submission" date="2023-09" db="EMBL/GenBank/DDBJ databases">
        <title>Multi-omics analysis of a traditional fermented food reveals byproduct-associated fungal strains for waste-to-food upcycling.</title>
        <authorList>
            <consortium name="Lawrence Berkeley National Laboratory"/>
            <person name="Rekdal V.M."/>
            <person name="Villalobos-Escobedo J.M."/>
            <person name="Rodriguez-Valeron N."/>
            <person name="Garcia M.O."/>
            <person name="Vasquez D.P."/>
            <person name="Damayanti I."/>
            <person name="Sorensen P.M."/>
            <person name="Baidoo E.E."/>
            <person name="De Carvalho A.C."/>
            <person name="Riley R."/>
            <person name="Lipzen A."/>
            <person name="He G."/>
            <person name="Yan M."/>
            <person name="Haridas S."/>
            <person name="Daum C."/>
            <person name="Yoshinaga Y."/>
            <person name="Ng V."/>
            <person name="Grigoriev I.V."/>
            <person name="Munk R."/>
            <person name="Nuraida L."/>
            <person name="Wijaya C.H."/>
            <person name="Morales P.-C."/>
            <person name="Keasling J.D."/>
        </authorList>
    </citation>
    <scope>NUCLEOTIDE SEQUENCE [LARGE SCALE GENOMIC DNA]</scope>
    <source>
        <strain evidence="2 3">FGSC 2613</strain>
    </source>
</reference>
<evidence type="ECO:0000256" key="1">
    <source>
        <dbReference type="SAM" id="MobiDB-lite"/>
    </source>
</evidence>
<evidence type="ECO:0000313" key="2">
    <source>
        <dbReference type="EMBL" id="KAL0469346.1"/>
    </source>
</evidence>
<keyword evidence="3" id="KW-1185">Reference proteome</keyword>
<dbReference type="EMBL" id="JAVLET010000005">
    <property type="protein sequence ID" value="KAL0469346.1"/>
    <property type="molecule type" value="Genomic_DNA"/>
</dbReference>
<dbReference type="Proteomes" id="UP001451303">
    <property type="component" value="Unassembled WGS sequence"/>
</dbReference>
<protein>
    <submittedName>
        <fullName evidence="2">Uncharacterized protein</fullName>
    </submittedName>
</protein>
<organism evidence="2 3">
    <name type="scientific">Neurospora intermedia</name>
    <dbReference type="NCBI Taxonomy" id="5142"/>
    <lineage>
        <taxon>Eukaryota</taxon>
        <taxon>Fungi</taxon>
        <taxon>Dikarya</taxon>
        <taxon>Ascomycota</taxon>
        <taxon>Pezizomycotina</taxon>
        <taxon>Sordariomycetes</taxon>
        <taxon>Sordariomycetidae</taxon>
        <taxon>Sordariales</taxon>
        <taxon>Sordariaceae</taxon>
        <taxon>Neurospora</taxon>
    </lineage>
</organism>
<evidence type="ECO:0000313" key="3">
    <source>
        <dbReference type="Proteomes" id="UP001451303"/>
    </source>
</evidence>
<accession>A0ABR3D9I5</accession>
<sequence length="200" mass="22473">MRTDRYAISTSIGDVGDLAFQAGTIRIPIHKGQTRISAPSFHQFFSSTKLPSAFLFLSYYTTLHYTTLHYTTLHCQHHQIAHQPLGTIYPSRHLPPTIAFPRILIVALPNKHHLDWTNQPRLSPWLALGSTSRPNTPCLGKYSFQRGDTQETPHPSAHPLPQALSTPGSSEYSTVLGIRTYRQNTQVLAAHRQPVITYPI</sequence>